<organism evidence="2 3">
    <name type="scientific">Phaeosphaeria nodorum (strain SN15 / ATCC MYA-4574 / FGSC 10173)</name>
    <name type="common">Glume blotch fungus</name>
    <name type="synonym">Parastagonospora nodorum</name>
    <dbReference type="NCBI Taxonomy" id="321614"/>
    <lineage>
        <taxon>Eukaryota</taxon>
        <taxon>Fungi</taxon>
        <taxon>Dikarya</taxon>
        <taxon>Ascomycota</taxon>
        <taxon>Pezizomycotina</taxon>
        <taxon>Dothideomycetes</taxon>
        <taxon>Pleosporomycetidae</taxon>
        <taxon>Pleosporales</taxon>
        <taxon>Pleosporineae</taxon>
        <taxon>Phaeosphaeriaceae</taxon>
        <taxon>Parastagonospora</taxon>
    </lineage>
</organism>
<sequence length="214" mass="24063">MTPNTTPTRAPTSHPSPPAPPTRARPAVLALVAAAAHASALASPVLVTVSSSTAEGARCGYSDDSSDCSSEDEYVYEEKTTRRQGVVIRAPRRFTQVPNHLDTIVFHPDFRICPCDATVHHSFCAYYDNDLFTSFLLRSTTTSTLWIMNYCCWYGSCLGVYPGEEYSETLFLRWLWTSQSARCQPCDKARLCRIIKWIRMARARHDLNYSLLLQ</sequence>
<dbReference type="KEGG" id="pno:SNOG_11512"/>
<dbReference type="GeneID" id="5978660"/>
<protein>
    <submittedName>
        <fullName evidence="2">Uncharacterized protein</fullName>
    </submittedName>
</protein>
<accession>Q0U9Q2</accession>
<proteinExistence type="predicted"/>
<dbReference type="AlphaFoldDB" id="Q0U9Q2"/>
<gene>
    <name evidence="2" type="ORF">SNOG_11512</name>
</gene>
<dbReference type="eggNOG" id="ENOG502QVY6">
    <property type="taxonomic scope" value="Eukaryota"/>
</dbReference>
<dbReference type="EMBL" id="CH445343">
    <property type="protein sequence ID" value="EAT81220.2"/>
    <property type="molecule type" value="Genomic_DNA"/>
</dbReference>
<evidence type="ECO:0000313" key="3">
    <source>
        <dbReference type="Proteomes" id="UP000001055"/>
    </source>
</evidence>
<feature type="compositionally biased region" description="Low complexity" evidence="1">
    <location>
        <begin position="1"/>
        <end position="13"/>
    </location>
</feature>
<feature type="compositionally biased region" description="Pro residues" evidence="1">
    <location>
        <begin position="14"/>
        <end position="23"/>
    </location>
</feature>
<dbReference type="HOGENOM" id="CLU_1289354_0_0_1"/>
<evidence type="ECO:0000256" key="1">
    <source>
        <dbReference type="SAM" id="MobiDB-lite"/>
    </source>
</evidence>
<dbReference type="InParanoid" id="Q0U9Q2"/>
<dbReference type="STRING" id="321614.Q0U9Q2"/>
<reference evidence="3" key="1">
    <citation type="journal article" date="2007" name="Plant Cell">
        <title>Dothideomycete-plant interactions illuminated by genome sequencing and EST analysis of the wheat pathogen Stagonospora nodorum.</title>
        <authorList>
            <person name="Hane J.K."/>
            <person name="Lowe R.G."/>
            <person name="Solomon P.S."/>
            <person name="Tan K.C."/>
            <person name="Schoch C.L."/>
            <person name="Spatafora J.W."/>
            <person name="Crous P.W."/>
            <person name="Kodira C."/>
            <person name="Birren B.W."/>
            <person name="Galagan J.E."/>
            <person name="Torriani S.F."/>
            <person name="McDonald B.A."/>
            <person name="Oliver R.P."/>
        </authorList>
    </citation>
    <scope>NUCLEOTIDE SEQUENCE [LARGE SCALE GENOMIC DNA]</scope>
    <source>
        <strain evidence="3">SN15 / ATCC MYA-4574 / FGSC 10173</strain>
    </source>
</reference>
<name>Q0U9Q2_PHANO</name>
<feature type="region of interest" description="Disordered" evidence="1">
    <location>
        <begin position="1"/>
        <end position="23"/>
    </location>
</feature>
<dbReference type="Proteomes" id="UP000001055">
    <property type="component" value="Unassembled WGS sequence"/>
</dbReference>
<evidence type="ECO:0000313" key="2">
    <source>
        <dbReference type="EMBL" id="EAT81220.2"/>
    </source>
</evidence>
<dbReference type="RefSeq" id="XP_001801752.1">
    <property type="nucleotide sequence ID" value="XM_001801700.1"/>
</dbReference>